<dbReference type="InterPro" id="IPR031348">
    <property type="entry name" value="PigL_N"/>
</dbReference>
<sequence length="267" mass="28873">MADPLSVAASVVGITVPALHATRLLLTDLQELKDAPSTVRHLQEDLRALDAAIKSLQEIDDTKWAVLGQDVAENTKTTVGTCQTACTFFRADIQHWTRNSTAGKLSLRDRASVGFFKRDRIKSLTEQLQSCKLSIASVVNVAVLYASLRNGHVAEEIRTVVSSRQTEITDAIRTTKDRLQAVEDSITTLDLGSRERDQQTLGQEHETFAASLELLQELLAKLQAETVAKATAQSQGSVGTVTFGSQNSGFQAGQIYGGVTGISFGNK</sequence>
<accession>A0AAI8YJ42</accession>
<comment type="caution">
    <text evidence="2">The sequence shown here is derived from an EMBL/GenBank/DDBJ whole genome shotgun (WGS) entry which is preliminary data.</text>
</comment>
<dbReference type="Proteomes" id="UP001295740">
    <property type="component" value="Unassembled WGS sequence"/>
</dbReference>
<feature type="domain" description="Azaphilone pigments biosynthesis cluster protein L N-terminal" evidence="1">
    <location>
        <begin position="2"/>
        <end position="201"/>
    </location>
</feature>
<dbReference type="Pfam" id="PF17111">
    <property type="entry name" value="PigL_N"/>
    <property type="match status" value="1"/>
</dbReference>
<evidence type="ECO:0000313" key="2">
    <source>
        <dbReference type="EMBL" id="CAJ2506645.1"/>
    </source>
</evidence>
<reference evidence="2" key="1">
    <citation type="submission" date="2023-10" db="EMBL/GenBank/DDBJ databases">
        <authorList>
            <person name="Hackl T."/>
        </authorList>
    </citation>
    <scope>NUCLEOTIDE SEQUENCE</scope>
</reference>
<protein>
    <submittedName>
        <fullName evidence="2">Uu.00g078310.m01.CDS01</fullName>
    </submittedName>
</protein>
<evidence type="ECO:0000313" key="3">
    <source>
        <dbReference type="Proteomes" id="UP001295740"/>
    </source>
</evidence>
<dbReference type="EMBL" id="CAUWAG010000010">
    <property type="protein sequence ID" value="CAJ2506645.1"/>
    <property type="molecule type" value="Genomic_DNA"/>
</dbReference>
<dbReference type="AlphaFoldDB" id="A0AAI8YJ42"/>
<name>A0AAI8YJ42_9PEZI</name>
<gene>
    <name evidence="2" type="ORF">KHLLAP_LOCUS7113</name>
</gene>
<evidence type="ECO:0000259" key="1">
    <source>
        <dbReference type="Pfam" id="PF17111"/>
    </source>
</evidence>
<keyword evidence="3" id="KW-1185">Reference proteome</keyword>
<organism evidence="2 3">
    <name type="scientific">Anthostomella pinea</name>
    <dbReference type="NCBI Taxonomy" id="933095"/>
    <lineage>
        <taxon>Eukaryota</taxon>
        <taxon>Fungi</taxon>
        <taxon>Dikarya</taxon>
        <taxon>Ascomycota</taxon>
        <taxon>Pezizomycotina</taxon>
        <taxon>Sordariomycetes</taxon>
        <taxon>Xylariomycetidae</taxon>
        <taxon>Xylariales</taxon>
        <taxon>Xylariaceae</taxon>
        <taxon>Anthostomella</taxon>
    </lineage>
</organism>
<proteinExistence type="predicted"/>